<comment type="caution">
    <text evidence="1">The sequence shown here is derived from an EMBL/GenBank/DDBJ whole genome shotgun (WGS) entry which is preliminary data.</text>
</comment>
<evidence type="ECO:0000313" key="2">
    <source>
        <dbReference type="Proteomes" id="UP000570474"/>
    </source>
</evidence>
<protein>
    <submittedName>
        <fullName evidence="1">Uncharacterized protein</fullName>
    </submittedName>
</protein>
<dbReference type="EMBL" id="JABAIA010000001">
    <property type="protein sequence ID" value="NLR64826.1"/>
    <property type="molecule type" value="Genomic_DNA"/>
</dbReference>
<organism evidence="1 2">
    <name type="scientific">Chitinophaga varians</name>
    <dbReference type="NCBI Taxonomy" id="2202339"/>
    <lineage>
        <taxon>Bacteria</taxon>
        <taxon>Pseudomonadati</taxon>
        <taxon>Bacteroidota</taxon>
        <taxon>Chitinophagia</taxon>
        <taxon>Chitinophagales</taxon>
        <taxon>Chitinophagaceae</taxon>
        <taxon>Chitinophaga</taxon>
    </lineage>
</organism>
<reference evidence="1 2" key="1">
    <citation type="submission" date="2020-04" db="EMBL/GenBank/DDBJ databases">
        <authorList>
            <person name="Yin C."/>
        </authorList>
    </citation>
    <scope>NUCLEOTIDE SEQUENCE [LARGE SCALE GENOMIC DNA]</scope>
    <source>
        <strain evidence="1 2">Ae27</strain>
    </source>
</reference>
<gene>
    <name evidence="1" type="ORF">HGH92_10970</name>
</gene>
<evidence type="ECO:0000313" key="1">
    <source>
        <dbReference type="EMBL" id="NLR64826.1"/>
    </source>
</evidence>
<dbReference type="AlphaFoldDB" id="A0A847RP41"/>
<proteinExistence type="predicted"/>
<dbReference type="RefSeq" id="WP_168870756.1">
    <property type="nucleotide sequence ID" value="NZ_JABAIA010000001.1"/>
</dbReference>
<name>A0A847RP41_9BACT</name>
<accession>A0A847RP41</accession>
<sequence length="118" mass="13834">MTSDPNLLRDVYSVFNIFCGKFRQMVCTACNWSEPTFYRKMRCHYPTAGKKGRKSFLSKAEEEAILKEAHIASEHLLKLLQQHFNTPEKYPRWLEEPEEIEDAYFLSDITVPVEGIPF</sequence>
<dbReference type="Proteomes" id="UP000570474">
    <property type="component" value="Unassembled WGS sequence"/>
</dbReference>
<keyword evidence="2" id="KW-1185">Reference proteome</keyword>